<dbReference type="OrthoDB" id="10260897at2759"/>
<keyword evidence="5" id="KW-0378">Hydrolase</keyword>
<proteinExistence type="inferred from homology"/>
<feature type="compositionally biased region" description="Acidic residues" evidence="11">
    <location>
        <begin position="599"/>
        <end position="614"/>
    </location>
</feature>
<dbReference type="KEGG" id="pan:PODANSg6180"/>
<dbReference type="GO" id="GO:0000462">
    <property type="term" value="P:maturation of SSU-rRNA from tricistronic rRNA transcript (SSU-rRNA, 5.8S rRNA, LSU-rRNA)"/>
    <property type="evidence" value="ECO:0007669"/>
    <property type="project" value="TreeGrafter"/>
</dbReference>
<dbReference type="InterPro" id="IPR039761">
    <property type="entry name" value="Bms1/Tsr1"/>
</dbReference>
<dbReference type="GO" id="GO:0030686">
    <property type="term" value="C:90S preribosome"/>
    <property type="evidence" value="ECO:0007669"/>
    <property type="project" value="TreeGrafter"/>
</dbReference>
<dbReference type="GO" id="GO:0000479">
    <property type="term" value="P:endonucleolytic cleavage of tricistronic rRNA transcript (SSU-rRNA, 5.8S rRNA, LSU-rRNA)"/>
    <property type="evidence" value="ECO:0007669"/>
    <property type="project" value="TreeGrafter"/>
</dbReference>
<feature type="region of interest" description="Disordered" evidence="11">
    <location>
        <begin position="596"/>
        <end position="634"/>
    </location>
</feature>
<feature type="compositionally biased region" description="Acidic residues" evidence="11">
    <location>
        <begin position="505"/>
        <end position="517"/>
    </location>
</feature>
<dbReference type="SUPFAM" id="SSF52540">
    <property type="entry name" value="P-loop containing nucleoside triphosphate hydrolases"/>
    <property type="match status" value="1"/>
</dbReference>
<dbReference type="CDD" id="cd01882">
    <property type="entry name" value="BMS1"/>
    <property type="match status" value="1"/>
</dbReference>
<evidence type="ECO:0000256" key="4">
    <source>
        <dbReference type="ARBA" id="ARBA00022741"/>
    </source>
</evidence>
<feature type="region of interest" description="Disordered" evidence="11">
    <location>
        <begin position="661"/>
        <end position="738"/>
    </location>
</feature>
<dbReference type="GO" id="GO:0003924">
    <property type="term" value="F:GTPase activity"/>
    <property type="evidence" value="ECO:0007669"/>
    <property type="project" value="TreeGrafter"/>
</dbReference>
<evidence type="ECO:0000256" key="1">
    <source>
        <dbReference type="ARBA" id="ARBA00004604"/>
    </source>
</evidence>
<dbReference type="InterPro" id="IPR007034">
    <property type="entry name" value="BMS1_TSR1_C"/>
</dbReference>
<dbReference type="GO" id="GO:0005524">
    <property type="term" value="F:ATP binding"/>
    <property type="evidence" value="ECO:0007669"/>
    <property type="project" value="UniProtKB-KW"/>
</dbReference>
<feature type="compositionally biased region" description="Basic residues" evidence="11">
    <location>
        <begin position="41"/>
        <end position="53"/>
    </location>
</feature>
<dbReference type="EMBL" id="CU638743">
    <property type="protein sequence ID" value="CAP70277.1"/>
    <property type="molecule type" value="Genomic_DNA"/>
</dbReference>
<evidence type="ECO:0000256" key="10">
    <source>
        <dbReference type="ARBA" id="ARBA00061391"/>
    </source>
</evidence>
<feature type="compositionally biased region" description="Basic and acidic residues" evidence="11">
    <location>
        <begin position="728"/>
        <end position="738"/>
    </location>
</feature>
<protein>
    <submittedName>
        <fullName evidence="13">Podospora anserina S mat+ genomic DNA chromosome 3, supercontig 2</fullName>
    </submittedName>
</protein>
<organism evidence="13">
    <name type="scientific">Podospora anserina (strain S / ATCC MYA-4624 / DSM 980 / FGSC 10383)</name>
    <name type="common">Pleurage anserina</name>
    <dbReference type="NCBI Taxonomy" id="515849"/>
    <lineage>
        <taxon>Eukaryota</taxon>
        <taxon>Fungi</taxon>
        <taxon>Dikarya</taxon>
        <taxon>Ascomycota</taxon>
        <taxon>Pezizomycotina</taxon>
        <taxon>Sordariomycetes</taxon>
        <taxon>Sordariomycetidae</taxon>
        <taxon>Sordariales</taxon>
        <taxon>Podosporaceae</taxon>
        <taxon>Podospora</taxon>
        <taxon>Podospora anserina</taxon>
    </lineage>
</organism>
<evidence type="ECO:0000256" key="5">
    <source>
        <dbReference type="ARBA" id="ARBA00022801"/>
    </source>
</evidence>
<reference evidence="13" key="2">
    <citation type="submission" date="2008-07" db="EMBL/GenBank/DDBJ databases">
        <authorList>
            <person name="Genoscope - CEA"/>
        </authorList>
    </citation>
    <scope>NUCLEOTIDE SEQUENCE</scope>
    <source>
        <strain evidence="13">S mat+</strain>
    </source>
</reference>
<dbReference type="FunFam" id="3.40.50.300:FF:000105">
    <property type="entry name" value="BMS1 ribosome biogenesis factor"/>
    <property type="match status" value="1"/>
</dbReference>
<evidence type="ECO:0000256" key="11">
    <source>
        <dbReference type="SAM" id="MobiDB-lite"/>
    </source>
</evidence>
<evidence type="ECO:0000256" key="7">
    <source>
        <dbReference type="ARBA" id="ARBA00023134"/>
    </source>
</evidence>
<comment type="similarity">
    <text evidence="10">Belongs to the TRAFAC class translation factor GTPase superfamily. Bms1-like GTPase family. BMS1 subfamily.</text>
</comment>
<dbReference type="GO" id="GO:0032040">
    <property type="term" value="C:small-subunit processome"/>
    <property type="evidence" value="ECO:0007669"/>
    <property type="project" value="UniProtKB-ARBA"/>
</dbReference>
<feature type="compositionally biased region" description="Acidic residues" evidence="11">
    <location>
        <begin position="665"/>
        <end position="698"/>
    </location>
</feature>
<keyword evidence="8" id="KW-0539">Nucleus</keyword>
<evidence type="ECO:0000313" key="13">
    <source>
        <dbReference type="EMBL" id="CAP70277.1"/>
    </source>
</evidence>
<dbReference type="GO" id="GO:0034511">
    <property type="term" value="F:U3 snoRNA binding"/>
    <property type="evidence" value="ECO:0007669"/>
    <property type="project" value="TreeGrafter"/>
</dbReference>
<keyword evidence="7" id="KW-0342">GTP-binding</keyword>
<keyword evidence="6" id="KW-0067">ATP-binding</keyword>
<feature type="region of interest" description="Disordered" evidence="11">
    <location>
        <begin position="1139"/>
        <end position="1200"/>
    </location>
</feature>
<feature type="compositionally biased region" description="Acidic residues" evidence="11">
    <location>
        <begin position="459"/>
        <end position="488"/>
    </location>
</feature>
<feature type="domain" description="Bms1-type G" evidence="12">
    <location>
        <begin position="99"/>
        <end position="264"/>
    </location>
</feature>
<reference evidence="13" key="1">
    <citation type="journal article" date="2008" name="Genome Biol.">
        <title>The genome sequence of the model ascomycete fungus Podospora anserina.</title>
        <authorList>
            <person name="Espagne E."/>
            <person name="Lespinet O."/>
            <person name="Malagnac F."/>
            <person name="Da Silva C."/>
            <person name="Jaillon O."/>
            <person name="Porcel B.M."/>
            <person name="Couloux A."/>
            <person name="Aury J.-M."/>
            <person name="Segurens B."/>
            <person name="Poulain J."/>
            <person name="Anthouard V."/>
            <person name="Grossetete S."/>
            <person name="Khalili H."/>
            <person name="Coppin E."/>
            <person name="Dequard-Chablat M."/>
            <person name="Picard M."/>
            <person name="Contamine V."/>
            <person name="Arnaise S."/>
            <person name="Bourdais A."/>
            <person name="Berteaux-Lecellier V."/>
            <person name="Gautheret D."/>
            <person name="de Vries R.P."/>
            <person name="Battaglia E."/>
            <person name="Coutinho P.M."/>
            <person name="Danchin E.G.J."/>
            <person name="Henrissat B."/>
            <person name="El Khoury R."/>
            <person name="Sainsard-Chanet A."/>
            <person name="Boivin A."/>
            <person name="Pinan-Lucarre B."/>
            <person name="Sellem C.H."/>
            <person name="Debuchy R."/>
            <person name="Wincker P."/>
            <person name="Weissenbach J."/>
            <person name="Silar P."/>
        </authorList>
    </citation>
    <scope>NUCLEOTIDE SEQUENCE [LARGE SCALE GENOMIC DNA]</scope>
    <source>
        <strain evidence="13">S mat+</strain>
    </source>
</reference>
<dbReference type="InterPro" id="IPR027417">
    <property type="entry name" value="P-loop_NTPase"/>
</dbReference>
<dbReference type="PANTHER" id="PTHR12858">
    <property type="entry name" value="RIBOSOME BIOGENESIS PROTEIN"/>
    <property type="match status" value="1"/>
</dbReference>
<dbReference type="GO" id="GO:0005654">
    <property type="term" value="C:nucleoplasm"/>
    <property type="evidence" value="ECO:0007669"/>
    <property type="project" value="UniProtKB-ARBA"/>
</dbReference>
<feature type="compositionally biased region" description="Gly residues" evidence="11">
    <location>
        <begin position="1190"/>
        <end position="1200"/>
    </location>
</feature>
<dbReference type="Pfam" id="PF08142">
    <property type="entry name" value="AARP2CN"/>
    <property type="match status" value="1"/>
</dbReference>
<dbReference type="GO" id="GO:0005525">
    <property type="term" value="F:GTP binding"/>
    <property type="evidence" value="ECO:0007669"/>
    <property type="project" value="UniProtKB-KW"/>
</dbReference>
<dbReference type="HOGENOM" id="CLU_002486_0_0_1"/>
<dbReference type="VEuPathDB" id="FungiDB:PODANS_3_3600"/>
<dbReference type="GeneID" id="6194151"/>
<keyword evidence="3" id="KW-0597">Phosphoprotein</keyword>
<comment type="catalytic activity">
    <reaction evidence="9">
        <text>GTP + H2O = GDP + phosphate + H(+)</text>
        <dbReference type="Rhea" id="RHEA:19669"/>
        <dbReference type="ChEBI" id="CHEBI:15377"/>
        <dbReference type="ChEBI" id="CHEBI:15378"/>
        <dbReference type="ChEBI" id="CHEBI:37565"/>
        <dbReference type="ChEBI" id="CHEBI:43474"/>
        <dbReference type="ChEBI" id="CHEBI:58189"/>
    </reaction>
    <physiologicalReaction direction="left-to-right" evidence="9">
        <dbReference type="Rhea" id="RHEA:19670"/>
    </physiologicalReaction>
</comment>
<evidence type="ECO:0000259" key="12">
    <source>
        <dbReference type="PROSITE" id="PS51714"/>
    </source>
</evidence>
<evidence type="ECO:0000256" key="3">
    <source>
        <dbReference type="ARBA" id="ARBA00022553"/>
    </source>
</evidence>
<feature type="region of interest" description="Disordered" evidence="11">
    <location>
        <begin position="430"/>
        <end position="555"/>
    </location>
</feature>
<dbReference type="AlphaFoldDB" id="B2AZG3"/>
<dbReference type="Gene3D" id="3.40.50.300">
    <property type="entry name" value="P-loop containing nucleotide triphosphate hydrolases"/>
    <property type="match status" value="1"/>
</dbReference>
<dbReference type="Pfam" id="PF04950">
    <property type="entry name" value="RIBIOP_C"/>
    <property type="match status" value="1"/>
</dbReference>
<feature type="region of interest" description="Disordered" evidence="11">
    <location>
        <begin position="35"/>
        <end position="68"/>
    </location>
</feature>
<dbReference type="PROSITE" id="PS51714">
    <property type="entry name" value="G_BMS1"/>
    <property type="match status" value="1"/>
</dbReference>
<sequence>GLSLIAQDPPAQKFLELCAGRIGNGDLSRLGVLLLDSSPHRPSKKSKDKKKAQHTGQQNPKAFAFSNPGKLAKQAARSHDIKEKRLHVPQVDRLPDEPPPRLVTIVGPPGVGKTTLLKSLIRRYAKETMSDPVGPITVVTSKKQRLTFIECPNELEAMVDIAKVADIVLLMIDGNFGFEMETMEFLNVLAATGMPGNVFGILTHLDLFRKPQALKDAKKRLKHRLWNELYQGAHLFYLSGVLNGRYPDREIHNLSRFLSVMKNPRPLVWRNSHPYTVIDNYRDITHPTKIEEDENCDRSIELSGYLRGTNFAADGQRIHIAGLGDFTIASMEALPDPCPTPSMEQALAKATGKTGRRRLDEKDKKLWAPMADRSGLKITGDHIVITRENGFAFDKDAEDVERGEGEQLIVDLQGERKLLGSTDKGVKLFASGQELTQVPEEADSGRKTRRKARFAAGDEPGEDEIPDDEGFESGEEDEEGSDVEEDEFDMSKLGKMFKKQQDKDQPEDDLAFADSDSDLGSLSGDEDEELDSDEDDEDVDMEDLGSDEEAGALKWKDSMFERASKLHGNRRPFRAVDLARFMYDTALSPREALKKWRCEEEEEEEEDIEKDEDDTFFRKIGDDEQEDLTEDRAIPSFDYEDLAAKWSSEDAVEALRTRFSTANLVDEEGGNGDDDDFSGLDDDDEDDEGDGAFEDLETGEAHGGDGDEDEDEDGDEDESEEPPEASLEAEREKNARRKEELKLRFEEEDREGFKNDKAVARREGGGDDEFGEDDWYDAQKALLQKQLDINKAEFEELDERQRTAVEGFRAGKYGKIVLEGVPAEFVKNFSAKRPIIVGGLSATEDRFGFVQVRIKKHRWHKRILKTGDPLIFSLGWRRFQSLPIYSISDSRTRNRMLKYTPEHMHCFGTFYGPLIAPNTSFTAFQSFSSSNPGFRIAATGTVLSVDESTEIVKKLKLTGTPYKIFKNTAFIKDMFNTALEIAKFEGAAIKTVSGVRGQIKRALSKPDGHFRATFEDKILLSDIVFLRAWYPIKPHRFYNPATNLIGWQSMRSTGEIRRAEDLATPQLKNSQYRKIERQERHFNPLRVPKKLAAELPFKSQIVQTKKQRKETYMQKRAVVVSGEERKARDLMQKLTTIRKEQVAKRKAKKEEKRQEYRKKVADIEERLENREKKEKQAYWEREGKKRRAGDGGGGGGKRRK</sequence>
<gene>
    <name evidence="13" type="ORF">PODANS_3_3600</name>
</gene>
<evidence type="ECO:0000256" key="8">
    <source>
        <dbReference type="ARBA" id="ARBA00023242"/>
    </source>
</evidence>
<dbReference type="InterPro" id="IPR030387">
    <property type="entry name" value="G_Bms1/Tsr1_dom"/>
</dbReference>
<feature type="compositionally biased region" description="Acidic residues" evidence="11">
    <location>
        <begin position="524"/>
        <end position="550"/>
    </location>
</feature>
<dbReference type="PANTHER" id="PTHR12858:SF2">
    <property type="entry name" value="RIBOSOME BIOGENESIS PROTEIN BMS1 HOMOLOG"/>
    <property type="match status" value="1"/>
</dbReference>
<dbReference type="InterPro" id="IPR037875">
    <property type="entry name" value="Bms1_N"/>
</dbReference>
<dbReference type="SMART" id="SM01362">
    <property type="entry name" value="DUF663"/>
    <property type="match status" value="1"/>
</dbReference>
<evidence type="ECO:0000256" key="6">
    <source>
        <dbReference type="ARBA" id="ARBA00022840"/>
    </source>
</evidence>
<dbReference type="InterPro" id="IPR012948">
    <property type="entry name" value="AARP2CN"/>
</dbReference>
<feature type="compositionally biased region" description="Basic and acidic residues" evidence="11">
    <location>
        <begin position="1139"/>
        <end position="1183"/>
    </location>
</feature>
<keyword evidence="2" id="KW-0690">Ribosome biogenesis</keyword>
<accession>B2AZG3</accession>
<keyword evidence="4" id="KW-0547">Nucleotide-binding</keyword>
<feature type="compositionally biased region" description="Acidic residues" evidence="11">
    <location>
        <begin position="706"/>
        <end position="723"/>
    </location>
</feature>
<dbReference type="RefSeq" id="XP_001909145.1">
    <property type="nucleotide sequence ID" value="XM_001909110.1"/>
</dbReference>
<evidence type="ECO:0000256" key="9">
    <source>
        <dbReference type="ARBA" id="ARBA00049117"/>
    </source>
</evidence>
<comment type="subcellular location">
    <subcellularLocation>
        <location evidence="1">Nucleus</location>
        <location evidence="1">Nucleolus</location>
    </subcellularLocation>
</comment>
<evidence type="ECO:0000256" key="2">
    <source>
        <dbReference type="ARBA" id="ARBA00022517"/>
    </source>
</evidence>
<feature type="non-terminal residue" evidence="13">
    <location>
        <position position="1"/>
    </location>
</feature>
<name>B2AZG3_PODAN</name>
<dbReference type="SMART" id="SM00785">
    <property type="entry name" value="AARP2CN"/>
    <property type="match status" value="1"/>
</dbReference>